<evidence type="ECO:0000313" key="2">
    <source>
        <dbReference type="Proteomes" id="UP000198921"/>
    </source>
</evidence>
<reference evidence="2" key="1">
    <citation type="submission" date="2016-10" db="EMBL/GenBank/DDBJ databases">
        <authorList>
            <person name="Varghese N."/>
            <person name="Submissions S."/>
        </authorList>
    </citation>
    <scope>NUCLEOTIDE SEQUENCE [LARGE SCALE GENOMIC DNA]</scope>
    <source>
        <strain evidence="2">DSM 45422</strain>
    </source>
</reference>
<evidence type="ECO:0000313" key="1">
    <source>
        <dbReference type="EMBL" id="SDY94792.1"/>
    </source>
</evidence>
<keyword evidence="2" id="KW-1185">Reference proteome</keyword>
<dbReference type="RefSeq" id="WP_280140553.1">
    <property type="nucleotide sequence ID" value="NZ_FNOT01000014.1"/>
</dbReference>
<gene>
    <name evidence="1" type="ORF">SAMN05660209_04168</name>
</gene>
<name>A0A1H3P119_9ACTN</name>
<organism evidence="1 2">
    <name type="scientific">Geodermatophilus africanus</name>
    <dbReference type="NCBI Taxonomy" id="1137993"/>
    <lineage>
        <taxon>Bacteria</taxon>
        <taxon>Bacillati</taxon>
        <taxon>Actinomycetota</taxon>
        <taxon>Actinomycetes</taxon>
        <taxon>Geodermatophilales</taxon>
        <taxon>Geodermatophilaceae</taxon>
        <taxon>Geodermatophilus</taxon>
    </lineage>
</organism>
<dbReference type="Proteomes" id="UP000198921">
    <property type="component" value="Unassembled WGS sequence"/>
</dbReference>
<accession>A0A1H3P119</accession>
<proteinExistence type="predicted"/>
<sequence length="44" mass="4867">MPTGPPDQSPPVEADFGSSHDAITAELLDLTWQFLTPRQPYSPR</sequence>
<protein>
    <submittedName>
        <fullName evidence="1">Uncharacterized protein</fullName>
    </submittedName>
</protein>
<dbReference type="EMBL" id="FNOT01000014">
    <property type="protein sequence ID" value="SDY94792.1"/>
    <property type="molecule type" value="Genomic_DNA"/>
</dbReference>
<dbReference type="AlphaFoldDB" id="A0A1H3P119"/>